<dbReference type="Pfam" id="PF01863">
    <property type="entry name" value="YgjP-like"/>
    <property type="match status" value="1"/>
</dbReference>
<dbReference type="EMBL" id="UOFB01000432">
    <property type="protein sequence ID" value="VAW50067.1"/>
    <property type="molecule type" value="Genomic_DNA"/>
</dbReference>
<protein>
    <recommendedName>
        <fullName evidence="1">YgjP-like metallopeptidase domain-containing protein</fullName>
    </recommendedName>
</protein>
<dbReference type="InterPro" id="IPR002725">
    <property type="entry name" value="YgjP-like_metallopeptidase"/>
</dbReference>
<accession>A0A3B0WHE6</accession>
<dbReference type="PANTHER" id="PTHR30399">
    <property type="entry name" value="UNCHARACTERIZED PROTEIN YGJP"/>
    <property type="match status" value="1"/>
</dbReference>
<organism evidence="2">
    <name type="scientific">hydrothermal vent metagenome</name>
    <dbReference type="NCBI Taxonomy" id="652676"/>
    <lineage>
        <taxon>unclassified sequences</taxon>
        <taxon>metagenomes</taxon>
        <taxon>ecological metagenomes</taxon>
    </lineage>
</organism>
<proteinExistence type="predicted"/>
<feature type="domain" description="YgjP-like metallopeptidase" evidence="1">
    <location>
        <begin position="36"/>
        <end position="256"/>
    </location>
</feature>
<evidence type="ECO:0000259" key="1">
    <source>
        <dbReference type="Pfam" id="PF01863"/>
    </source>
</evidence>
<dbReference type="AlphaFoldDB" id="A0A3B0WHE6"/>
<reference evidence="2" key="1">
    <citation type="submission" date="2018-06" db="EMBL/GenBank/DDBJ databases">
        <authorList>
            <person name="Zhirakovskaya E."/>
        </authorList>
    </citation>
    <scope>NUCLEOTIDE SEQUENCE</scope>
</reference>
<dbReference type="InterPro" id="IPR053136">
    <property type="entry name" value="UTP_pyrophosphatase-like"/>
</dbReference>
<dbReference type="PANTHER" id="PTHR30399:SF1">
    <property type="entry name" value="UTP PYROPHOSPHATASE"/>
    <property type="match status" value="1"/>
</dbReference>
<dbReference type="CDD" id="cd07344">
    <property type="entry name" value="M48_yhfN_like"/>
    <property type="match status" value="1"/>
</dbReference>
<name>A0A3B0WHE6_9ZZZZ</name>
<gene>
    <name evidence="2" type="ORF">MNBD_GAMMA04-1128</name>
</gene>
<sequence length="268" mass="31051">MFKLFESNASKSTKITHYPVGDQQLEIVRTTRKNSIALKCRADTPVIFVPKHYSNRQLTKVLLANQTWLMQGVTKLQQQRLSRPEVTVFKGHWGDSFDFLGQSVTLKQGELSLFKREVSSAKNRPLFSQVSVLGNQCHLVEHLNTPLQRCNAIEAFMIQTAQVYLAEHLPQLAQQIGVTYQKVGVKGYKSRWGSCHFDGRLQFNWRLWQAPPWVIEYVMVHELCHFVHLNHSKAFWALVQLHCPKTHEAKAYIKQHGQSWIQFLQKSQ</sequence>
<dbReference type="Gene3D" id="3.30.2010.10">
    <property type="entry name" value="Metalloproteases ('zincins'), catalytic domain"/>
    <property type="match status" value="1"/>
</dbReference>
<evidence type="ECO:0000313" key="2">
    <source>
        <dbReference type="EMBL" id="VAW50067.1"/>
    </source>
</evidence>